<reference evidence="2 3" key="1">
    <citation type="journal article" date="2021" name="Front. Microbiol.">
        <title>Comprehensive Comparative Genomics and Phenotyping of Methylobacterium Species.</title>
        <authorList>
            <person name="Alessa O."/>
            <person name="Ogura Y."/>
            <person name="Fujitani Y."/>
            <person name="Takami H."/>
            <person name="Hayashi T."/>
            <person name="Sahin N."/>
            <person name="Tani A."/>
        </authorList>
    </citation>
    <scope>NUCLEOTIDE SEQUENCE [LARGE SCALE GENOMIC DNA]</scope>
    <source>
        <strain evidence="2 3">DSM 23679</strain>
    </source>
</reference>
<dbReference type="EMBL" id="BPQG01000008">
    <property type="protein sequence ID" value="GJD43173.1"/>
    <property type="molecule type" value="Genomic_DNA"/>
</dbReference>
<organism evidence="2 3">
    <name type="scientific">Methylobacterium cerastii</name>
    <dbReference type="NCBI Taxonomy" id="932741"/>
    <lineage>
        <taxon>Bacteria</taxon>
        <taxon>Pseudomonadati</taxon>
        <taxon>Pseudomonadota</taxon>
        <taxon>Alphaproteobacteria</taxon>
        <taxon>Hyphomicrobiales</taxon>
        <taxon>Methylobacteriaceae</taxon>
        <taxon>Methylobacterium</taxon>
    </lineage>
</organism>
<keyword evidence="1" id="KW-1133">Transmembrane helix</keyword>
<evidence type="ECO:0008006" key="4">
    <source>
        <dbReference type="Google" id="ProtNLM"/>
    </source>
</evidence>
<keyword evidence="1" id="KW-0812">Transmembrane</keyword>
<evidence type="ECO:0000256" key="1">
    <source>
        <dbReference type="SAM" id="Phobius"/>
    </source>
</evidence>
<proteinExistence type="predicted"/>
<keyword evidence="3" id="KW-1185">Reference proteome</keyword>
<name>A0ABQ4QD87_9HYPH</name>
<feature type="transmembrane region" description="Helical" evidence="1">
    <location>
        <begin position="64"/>
        <end position="92"/>
    </location>
</feature>
<dbReference type="Proteomes" id="UP001055117">
    <property type="component" value="Unassembled WGS sequence"/>
</dbReference>
<sequence length="106" mass="11365">MFRFLLRFLGFVLLAGGFVALVYDGARSVANNGLRITPLSELLFTLFKDKANALQGAVEGVAPWLWNLAVLPLTLAPASLLGLGLGAVLLWLGQPAREPIGFLTRS</sequence>
<gene>
    <name evidence="2" type="ORF">AFCDBAGC_1019</name>
</gene>
<accession>A0ABQ4QD87</accession>
<keyword evidence="1" id="KW-0472">Membrane</keyword>
<dbReference type="RefSeq" id="WP_147752432.1">
    <property type="nucleotide sequence ID" value="NZ_BPQG01000008.1"/>
</dbReference>
<evidence type="ECO:0000313" key="2">
    <source>
        <dbReference type="EMBL" id="GJD43173.1"/>
    </source>
</evidence>
<protein>
    <recommendedName>
        <fullName evidence="4">PetM family of cytochrome b6f complex subunit 7</fullName>
    </recommendedName>
</protein>
<evidence type="ECO:0000313" key="3">
    <source>
        <dbReference type="Proteomes" id="UP001055117"/>
    </source>
</evidence>
<comment type="caution">
    <text evidence="2">The sequence shown here is derived from an EMBL/GenBank/DDBJ whole genome shotgun (WGS) entry which is preliminary data.</text>
</comment>